<feature type="domain" description="Piwi" evidence="10">
    <location>
        <begin position="604"/>
        <end position="924"/>
    </location>
</feature>
<feature type="compositionally biased region" description="Gly residues" evidence="8">
    <location>
        <begin position="25"/>
        <end position="35"/>
    </location>
</feature>
<dbReference type="InterPro" id="IPR012337">
    <property type="entry name" value="RNaseH-like_sf"/>
</dbReference>
<dbReference type="Pfam" id="PF08699">
    <property type="entry name" value="ArgoL1"/>
    <property type="match status" value="1"/>
</dbReference>
<evidence type="ECO:0000313" key="12">
    <source>
        <dbReference type="Proteomes" id="UP000594638"/>
    </source>
</evidence>
<accession>A0A8S0VEF6</accession>
<feature type="region of interest" description="Disordered" evidence="8">
    <location>
        <begin position="72"/>
        <end position="108"/>
    </location>
</feature>
<feature type="compositionally biased region" description="Polar residues" evidence="8">
    <location>
        <begin position="72"/>
        <end position="84"/>
    </location>
</feature>
<keyword evidence="6" id="KW-0687">Ribonucleoprotein</keyword>
<dbReference type="OrthoDB" id="10252740at2759"/>
<protein>
    <recommendedName>
        <fullName evidence="7">Protein argonaute 7</fullName>
    </recommendedName>
</protein>
<dbReference type="InterPro" id="IPR036085">
    <property type="entry name" value="PAZ_dom_sf"/>
</dbReference>
<dbReference type="Pfam" id="PF02171">
    <property type="entry name" value="Piwi"/>
    <property type="match status" value="1"/>
</dbReference>
<dbReference type="GO" id="GO:0003723">
    <property type="term" value="F:RNA binding"/>
    <property type="evidence" value="ECO:0007669"/>
    <property type="project" value="UniProtKB-KW"/>
</dbReference>
<evidence type="ECO:0000259" key="9">
    <source>
        <dbReference type="PROSITE" id="PS50821"/>
    </source>
</evidence>
<dbReference type="GO" id="GO:0035194">
    <property type="term" value="P:regulatory ncRNA-mediated post-transcriptional gene silencing"/>
    <property type="evidence" value="ECO:0007669"/>
    <property type="project" value="UniProtKB-ARBA"/>
</dbReference>
<dbReference type="SMART" id="SM00949">
    <property type="entry name" value="PAZ"/>
    <property type="match status" value="1"/>
</dbReference>
<dbReference type="CDD" id="cd04657">
    <property type="entry name" value="Piwi_ago-like"/>
    <property type="match status" value="1"/>
</dbReference>
<dbReference type="InterPro" id="IPR014811">
    <property type="entry name" value="ArgoL1"/>
</dbReference>
<dbReference type="Gramene" id="OE9A096695T1">
    <property type="protein sequence ID" value="OE9A096695C1"/>
    <property type="gene ID" value="OE9A096695"/>
</dbReference>
<dbReference type="Gene3D" id="3.40.50.2300">
    <property type="match status" value="1"/>
</dbReference>
<evidence type="ECO:0000256" key="3">
    <source>
        <dbReference type="ARBA" id="ARBA00022845"/>
    </source>
</evidence>
<dbReference type="FunFam" id="3.30.420.10:FF:000013">
    <property type="entry name" value="protein argonaute 10-like"/>
    <property type="match status" value="1"/>
</dbReference>
<name>A0A8S0VEF6_OLEEU</name>
<dbReference type="GO" id="GO:1990904">
    <property type="term" value="C:ribonucleoprotein complex"/>
    <property type="evidence" value="ECO:0007669"/>
    <property type="project" value="UniProtKB-KW"/>
</dbReference>
<sequence length="965" mass="107936">MSAQGRGRRGGAGAGRGQQPTPSSGRGGGGHGRGPYGACNAPPSTVYSSTVQYNPALSSSALSDEVERKLTLDTSVSSSSQPEQPASVAVLEQTEQHRPPPVSSKGMRFPVRPGFGTVGRKVIVKANHFLVQVAERDLTQYDVSISPEVTSKKVCREIMSQLIKTYGASHLSQRMLAYDGRKSAYSAVPLPFTSKDFVVKLVDKDGARRERDFKVSIKFASIADLFHLKEFIQRRLLDAPQETIQALDIVLREKPSINYEVVGRSFFSPQLGDMGNLGDGLVYWKGFYQSLRPTQMGLSLNIDMSARAFYEPILVSDFVANYLRRDLTRSLSDQDRIKVKRTLKGLRVELNHMEHVKHYKISGLSTVPAQQLMFSLDDTGAKISVAQYFRQKYNIALKFPHLPAIQAGSDKKPIYFPMEVCKIVGGQRYSRKLNEKQVTALLKATCQRPQQRERSIIEMVNSNNYNGDMLVNKEFGIQVRPELSSIEARVLPAPMLRYHETGRESRVEPRVGVWNMIDKKMINGGKVEFWTCINFSQRFNVDVDRFCSELIGMCNSKGMEFNPRPLVPIRSAHPGQIEKALFDLHTDSSTRLKNLELTGRQLQLLIVVLPDVSGSYGQIKRVCETELGIVSQCCQPRHASRYNKQYLENVALKVNVKVGGRNTVLEQAIIGRIPYLTDCPTIIFGADVTHPQPGEDSSPSIAAVVASVDWPQVTKYRGLVSAQSHRVEIIQDLYKTTEDPIRGIVHSGMIRELLIAFFKSTGHKPCRIIFYRDGVSEGQFNQVLLYEMNAIRKACVSIEETYLPPVTFVVVQKRHHTRLFPANHGDRNTTDKSGNILPGTVIDTKICHPSEFDFYLCSHAGIQGTSRPTHYHVLFDENKFSADALQLLTNSLCYTYARCTRSVSIVPPAYYAHLAAFRARYYVEGGELSDSGSAPGRDVATREKNLEVRSLPAIKDNVKDVMFYC</sequence>
<dbReference type="InterPro" id="IPR036397">
    <property type="entry name" value="RNaseH_sf"/>
</dbReference>
<dbReference type="InterPro" id="IPR032473">
    <property type="entry name" value="Argonaute_Mid_dom"/>
</dbReference>
<dbReference type="SMART" id="SM01163">
    <property type="entry name" value="DUF1785"/>
    <property type="match status" value="1"/>
</dbReference>
<keyword evidence="3" id="KW-0810">Translation regulation</keyword>
<organism evidence="11 12">
    <name type="scientific">Olea europaea subsp. europaea</name>
    <dbReference type="NCBI Taxonomy" id="158383"/>
    <lineage>
        <taxon>Eukaryota</taxon>
        <taxon>Viridiplantae</taxon>
        <taxon>Streptophyta</taxon>
        <taxon>Embryophyta</taxon>
        <taxon>Tracheophyta</taxon>
        <taxon>Spermatophyta</taxon>
        <taxon>Magnoliopsida</taxon>
        <taxon>eudicotyledons</taxon>
        <taxon>Gunneridae</taxon>
        <taxon>Pentapetalae</taxon>
        <taxon>asterids</taxon>
        <taxon>lamiids</taxon>
        <taxon>Lamiales</taxon>
        <taxon>Oleaceae</taxon>
        <taxon>Oleeae</taxon>
        <taxon>Olea</taxon>
    </lineage>
</organism>
<evidence type="ECO:0000256" key="5">
    <source>
        <dbReference type="ARBA" id="ARBA00023158"/>
    </source>
</evidence>
<dbReference type="Pfam" id="PF16488">
    <property type="entry name" value="ArgoL2"/>
    <property type="match status" value="1"/>
</dbReference>
<evidence type="ECO:0000256" key="8">
    <source>
        <dbReference type="SAM" id="MobiDB-lite"/>
    </source>
</evidence>
<dbReference type="GO" id="GO:0006417">
    <property type="term" value="P:regulation of translation"/>
    <property type="evidence" value="ECO:0007669"/>
    <property type="project" value="UniProtKB-KW"/>
</dbReference>
<dbReference type="SUPFAM" id="SSF101690">
    <property type="entry name" value="PAZ domain"/>
    <property type="match status" value="1"/>
</dbReference>
<dbReference type="InterPro" id="IPR032474">
    <property type="entry name" value="Argonaute_N"/>
</dbReference>
<comment type="caution">
    <text evidence="11">The sequence shown here is derived from an EMBL/GenBank/DDBJ whole genome shotgun (WGS) entry which is preliminary data.</text>
</comment>
<proteinExistence type="inferred from homology"/>
<dbReference type="CDD" id="cd02846">
    <property type="entry name" value="PAZ_argonaute_like"/>
    <property type="match status" value="1"/>
</dbReference>
<dbReference type="Pfam" id="PF16486">
    <property type="entry name" value="ArgoN"/>
    <property type="match status" value="1"/>
</dbReference>
<feature type="domain" description="PAZ" evidence="9">
    <location>
        <begin position="314"/>
        <end position="425"/>
    </location>
</feature>
<dbReference type="Pfam" id="PF02170">
    <property type="entry name" value="PAZ"/>
    <property type="match status" value="1"/>
</dbReference>
<keyword evidence="2" id="KW-0678">Repressor</keyword>
<dbReference type="Proteomes" id="UP000594638">
    <property type="component" value="Unassembled WGS sequence"/>
</dbReference>
<evidence type="ECO:0000259" key="10">
    <source>
        <dbReference type="PROSITE" id="PS50822"/>
    </source>
</evidence>
<keyword evidence="12" id="KW-1185">Reference proteome</keyword>
<dbReference type="FunFam" id="3.40.50.2300:FF:000110">
    <property type="entry name" value="Argonaute 10"/>
    <property type="match status" value="1"/>
</dbReference>
<evidence type="ECO:0000256" key="7">
    <source>
        <dbReference type="ARBA" id="ARBA00070857"/>
    </source>
</evidence>
<dbReference type="SUPFAM" id="SSF53098">
    <property type="entry name" value="Ribonuclease H-like"/>
    <property type="match status" value="1"/>
</dbReference>
<dbReference type="Gene3D" id="3.30.420.10">
    <property type="entry name" value="Ribonuclease H-like superfamily/Ribonuclease H"/>
    <property type="match status" value="1"/>
</dbReference>
<keyword evidence="4" id="KW-0694">RNA-binding</keyword>
<dbReference type="InterPro" id="IPR003165">
    <property type="entry name" value="Piwi"/>
</dbReference>
<dbReference type="EMBL" id="CACTIH010009550">
    <property type="protein sequence ID" value="CAA3032276.1"/>
    <property type="molecule type" value="Genomic_DNA"/>
</dbReference>
<reference evidence="11 12" key="1">
    <citation type="submission" date="2019-12" db="EMBL/GenBank/DDBJ databases">
        <authorList>
            <person name="Alioto T."/>
            <person name="Alioto T."/>
            <person name="Gomez Garrido J."/>
        </authorList>
    </citation>
    <scope>NUCLEOTIDE SEQUENCE [LARGE SCALE GENOMIC DNA]</scope>
</reference>
<dbReference type="PROSITE" id="PS50821">
    <property type="entry name" value="PAZ"/>
    <property type="match status" value="1"/>
</dbReference>
<dbReference type="SMART" id="SM00950">
    <property type="entry name" value="Piwi"/>
    <property type="match status" value="1"/>
</dbReference>
<evidence type="ECO:0000313" key="11">
    <source>
        <dbReference type="EMBL" id="CAA3032276.1"/>
    </source>
</evidence>
<feature type="region of interest" description="Disordered" evidence="8">
    <location>
        <begin position="1"/>
        <end position="49"/>
    </location>
</feature>
<evidence type="ECO:0000256" key="1">
    <source>
        <dbReference type="ARBA" id="ARBA00008201"/>
    </source>
</evidence>
<dbReference type="PANTHER" id="PTHR22891">
    <property type="entry name" value="EUKARYOTIC TRANSLATION INITIATION FACTOR 2C"/>
    <property type="match status" value="1"/>
</dbReference>
<dbReference type="FunFam" id="2.170.260.10:FF:000008">
    <property type="entry name" value="Protein argonaute 7"/>
    <property type="match status" value="1"/>
</dbReference>
<dbReference type="Pfam" id="PF16487">
    <property type="entry name" value="ArgoMid"/>
    <property type="match status" value="1"/>
</dbReference>
<dbReference type="Gene3D" id="2.170.260.10">
    <property type="entry name" value="paz domain"/>
    <property type="match status" value="1"/>
</dbReference>
<dbReference type="PROSITE" id="PS50822">
    <property type="entry name" value="PIWI"/>
    <property type="match status" value="1"/>
</dbReference>
<dbReference type="InterPro" id="IPR045246">
    <property type="entry name" value="Piwi_ago-like"/>
</dbReference>
<evidence type="ECO:0000256" key="2">
    <source>
        <dbReference type="ARBA" id="ARBA00022491"/>
    </source>
</evidence>
<evidence type="ECO:0000256" key="4">
    <source>
        <dbReference type="ARBA" id="ARBA00022884"/>
    </source>
</evidence>
<keyword evidence="5" id="KW-0943">RNA-mediated gene silencing</keyword>
<dbReference type="InterPro" id="IPR032472">
    <property type="entry name" value="ArgoL2"/>
</dbReference>
<dbReference type="InterPro" id="IPR003100">
    <property type="entry name" value="PAZ_dom"/>
</dbReference>
<comment type="similarity">
    <text evidence="1">Belongs to the argonaute family. Ago subfamily.</text>
</comment>
<gene>
    <name evidence="11" type="ORF">OLEA9_A096695</name>
</gene>
<evidence type="ECO:0000256" key="6">
    <source>
        <dbReference type="ARBA" id="ARBA00023274"/>
    </source>
</evidence>
<dbReference type="GO" id="GO:0051607">
    <property type="term" value="P:defense response to virus"/>
    <property type="evidence" value="ECO:0007669"/>
    <property type="project" value="UniProtKB-ARBA"/>
</dbReference>
<dbReference type="AlphaFoldDB" id="A0A8S0VEF6"/>